<dbReference type="Proteomes" id="UP000054560">
    <property type="component" value="Unassembled WGS sequence"/>
</dbReference>
<accession>A0A0L0GA26</accession>
<dbReference type="RefSeq" id="XP_014159757.1">
    <property type="nucleotide sequence ID" value="XM_014304282.1"/>
</dbReference>
<dbReference type="GeneID" id="25902468"/>
<protein>
    <recommendedName>
        <fullName evidence="3">Phosphoglycerate mutase</fullName>
    </recommendedName>
</protein>
<dbReference type="InterPro" id="IPR013078">
    <property type="entry name" value="His_Pase_superF_clade-1"/>
</dbReference>
<dbReference type="Pfam" id="PF00300">
    <property type="entry name" value="His_Phos_1"/>
    <property type="match status" value="1"/>
</dbReference>
<proteinExistence type="predicted"/>
<dbReference type="EMBL" id="KQ241680">
    <property type="protein sequence ID" value="KNC85855.1"/>
    <property type="molecule type" value="Genomic_DNA"/>
</dbReference>
<organism evidence="1 2">
    <name type="scientific">Sphaeroforma arctica JP610</name>
    <dbReference type="NCBI Taxonomy" id="667725"/>
    <lineage>
        <taxon>Eukaryota</taxon>
        <taxon>Ichthyosporea</taxon>
        <taxon>Ichthyophonida</taxon>
        <taxon>Sphaeroforma</taxon>
    </lineage>
</organism>
<evidence type="ECO:0008006" key="3">
    <source>
        <dbReference type="Google" id="ProtNLM"/>
    </source>
</evidence>
<reference evidence="1 2" key="1">
    <citation type="submission" date="2011-02" db="EMBL/GenBank/DDBJ databases">
        <title>The Genome Sequence of Sphaeroforma arctica JP610.</title>
        <authorList>
            <consortium name="The Broad Institute Genome Sequencing Platform"/>
            <person name="Russ C."/>
            <person name="Cuomo C."/>
            <person name="Young S.K."/>
            <person name="Zeng Q."/>
            <person name="Gargeya S."/>
            <person name="Alvarado L."/>
            <person name="Berlin A."/>
            <person name="Chapman S.B."/>
            <person name="Chen Z."/>
            <person name="Freedman E."/>
            <person name="Gellesch M."/>
            <person name="Goldberg J."/>
            <person name="Griggs A."/>
            <person name="Gujja S."/>
            <person name="Heilman E."/>
            <person name="Heiman D."/>
            <person name="Howarth C."/>
            <person name="Mehta T."/>
            <person name="Neiman D."/>
            <person name="Pearson M."/>
            <person name="Roberts A."/>
            <person name="Saif S."/>
            <person name="Shea T."/>
            <person name="Shenoy N."/>
            <person name="Sisk P."/>
            <person name="Stolte C."/>
            <person name="Sykes S."/>
            <person name="White J."/>
            <person name="Yandava C."/>
            <person name="Burger G."/>
            <person name="Gray M.W."/>
            <person name="Holland P.W.H."/>
            <person name="King N."/>
            <person name="Lang F.B.F."/>
            <person name="Roger A.J."/>
            <person name="Ruiz-Trillo I."/>
            <person name="Haas B."/>
            <person name="Nusbaum C."/>
            <person name="Birren B."/>
        </authorList>
    </citation>
    <scope>NUCLEOTIDE SEQUENCE [LARGE SCALE GENOMIC DNA]</scope>
    <source>
        <strain evidence="1 2">JP610</strain>
    </source>
</reference>
<evidence type="ECO:0000313" key="1">
    <source>
        <dbReference type="EMBL" id="KNC85855.1"/>
    </source>
</evidence>
<dbReference type="SUPFAM" id="SSF53254">
    <property type="entry name" value="Phosphoglycerate mutase-like"/>
    <property type="match status" value="1"/>
</dbReference>
<sequence>MEPPDASHDFQRRRYASLSEDELTQVTTWLAGPAHEAVPGGESANDLQTRARDWLASLPETGRVIAFAHGGIIATILYVITGRPSAYDGTCENTEGAARWRFRLGNTSISKLVITKQQTVMLVVNDNAHLESLVL</sequence>
<dbReference type="AlphaFoldDB" id="A0A0L0GA26"/>
<gene>
    <name evidence="1" type="ORF">SARC_01964</name>
</gene>
<evidence type="ECO:0000313" key="2">
    <source>
        <dbReference type="Proteomes" id="UP000054560"/>
    </source>
</evidence>
<dbReference type="Gene3D" id="3.40.50.1240">
    <property type="entry name" value="Phosphoglycerate mutase-like"/>
    <property type="match status" value="1"/>
</dbReference>
<keyword evidence="2" id="KW-1185">Reference proteome</keyword>
<dbReference type="InterPro" id="IPR029033">
    <property type="entry name" value="His_PPase_superfam"/>
</dbReference>
<name>A0A0L0GA26_9EUKA</name>